<dbReference type="SUPFAM" id="SSF56112">
    <property type="entry name" value="Protein kinase-like (PK-like)"/>
    <property type="match status" value="1"/>
</dbReference>
<dbReference type="PROSITE" id="PS00108">
    <property type="entry name" value="PROTEIN_KINASE_ST"/>
    <property type="match status" value="1"/>
</dbReference>
<protein>
    <submittedName>
        <fullName evidence="2">Kinase-like domain-containing protein</fullName>
    </submittedName>
</protein>
<feature type="domain" description="Protein kinase" evidence="1">
    <location>
        <begin position="1"/>
        <end position="244"/>
    </location>
</feature>
<reference evidence="2" key="1">
    <citation type="submission" date="2023-06" db="EMBL/GenBank/DDBJ databases">
        <authorList>
            <consortium name="Lawrence Berkeley National Laboratory"/>
            <person name="Ahrendt S."/>
            <person name="Sahu N."/>
            <person name="Indic B."/>
            <person name="Wong-Bajracharya J."/>
            <person name="Merenyi Z."/>
            <person name="Ke H.-M."/>
            <person name="Monk M."/>
            <person name="Kocsube S."/>
            <person name="Drula E."/>
            <person name="Lipzen A."/>
            <person name="Balint B."/>
            <person name="Henrissat B."/>
            <person name="Andreopoulos B."/>
            <person name="Martin F.M."/>
            <person name="Harder C.B."/>
            <person name="Rigling D."/>
            <person name="Ford K.L."/>
            <person name="Foster G.D."/>
            <person name="Pangilinan J."/>
            <person name="Papanicolaou A."/>
            <person name="Barry K."/>
            <person name="LaButti K."/>
            <person name="Viragh M."/>
            <person name="Koriabine M."/>
            <person name="Yan M."/>
            <person name="Riley R."/>
            <person name="Champramary S."/>
            <person name="Plett K.L."/>
            <person name="Tsai I.J."/>
            <person name="Slot J."/>
            <person name="Sipos G."/>
            <person name="Plett J."/>
            <person name="Nagy L.G."/>
            <person name="Grigoriev I.V."/>
        </authorList>
    </citation>
    <scope>NUCLEOTIDE SEQUENCE</scope>
    <source>
        <strain evidence="2">ICMP 16352</strain>
    </source>
</reference>
<keyword evidence="2" id="KW-0808">Transferase</keyword>
<dbReference type="InterPro" id="IPR001245">
    <property type="entry name" value="Ser-Thr/Tyr_kinase_cat_dom"/>
</dbReference>
<dbReference type="Gene3D" id="1.10.510.10">
    <property type="entry name" value="Transferase(Phosphotransferase) domain 1"/>
    <property type="match status" value="1"/>
</dbReference>
<dbReference type="GO" id="GO:0004674">
    <property type="term" value="F:protein serine/threonine kinase activity"/>
    <property type="evidence" value="ECO:0007669"/>
    <property type="project" value="TreeGrafter"/>
</dbReference>
<organism evidence="2 3">
    <name type="scientific">Armillaria novae-zelandiae</name>
    <dbReference type="NCBI Taxonomy" id="153914"/>
    <lineage>
        <taxon>Eukaryota</taxon>
        <taxon>Fungi</taxon>
        <taxon>Dikarya</taxon>
        <taxon>Basidiomycota</taxon>
        <taxon>Agaricomycotina</taxon>
        <taxon>Agaricomycetes</taxon>
        <taxon>Agaricomycetidae</taxon>
        <taxon>Agaricales</taxon>
        <taxon>Marasmiineae</taxon>
        <taxon>Physalacriaceae</taxon>
        <taxon>Armillaria</taxon>
    </lineage>
</organism>
<sequence>MERYFPTKNNRDASFKACLKEVMVWRQLRHPYILPLLGMNEDLFRPRFCLISPWMRHGNIIEYLQDNPNNPRERLELIIEIADAIQWLHSLQPPVVHADIKGANILISDDMHCYLADFGLAFVIETFNPRRSSSLRHGTVHWLAPEYLQASSQTEAYITSRDVYAFGCTIVEIYTGKPPFSFLMHDSAVIYEVLVNQNQPPRPAANIFPSDDLWSLVLRCLSYDPAKRPDAIFLFRELQQMLHA</sequence>
<dbReference type="PIRSF" id="PIRSF000654">
    <property type="entry name" value="Integrin-linked_kinase"/>
    <property type="match status" value="1"/>
</dbReference>
<dbReference type="InterPro" id="IPR011009">
    <property type="entry name" value="Kinase-like_dom_sf"/>
</dbReference>
<dbReference type="InterPro" id="IPR008271">
    <property type="entry name" value="Ser/Thr_kinase_AS"/>
</dbReference>
<accession>A0AA39NZ18</accession>
<dbReference type="AlphaFoldDB" id="A0AA39NZ18"/>
<dbReference type="InterPro" id="IPR000719">
    <property type="entry name" value="Prot_kinase_dom"/>
</dbReference>
<evidence type="ECO:0000259" key="1">
    <source>
        <dbReference type="PROSITE" id="PS50011"/>
    </source>
</evidence>
<dbReference type="PANTHER" id="PTHR44329">
    <property type="entry name" value="SERINE/THREONINE-PROTEIN KINASE TNNI3K-RELATED"/>
    <property type="match status" value="1"/>
</dbReference>
<proteinExistence type="predicted"/>
<dbReference type="Proteomes" id="UP001175227">
    <property type="component" value="Unassembled WGS sequence"/>
</dbReference>
<keyword evidence="3" id="KW-1185">Reference proteome</keyword>
<dbReference type="InterPro" id="IPR051681">
    <property type="entry name" value="Ser/Thr_Kinases-Pseudokinases"/>
</dbReference>
<evidence type="ECO:0000313" key="2">
    <source>
        <dbReference type="EMBL" id="KAK0474526.1"/>
    </source>
</evidence>
<dbReference type="PANTHER" id="PTHR44329:SF214">
    <property type="entry name" value="PROTEIN KINASE DOMAIN-CONTAINING PROTEIN"/>
    <property type="match status" value="1"/>
</dbReference>
<name>A0AA39NZ18_9AGAR</name>
<gene>
    <name evidence="2" type="ORF">IW261DRAFT_545321</name>
</gene>
<evidence type="ECO:0000313" key="3">
    <source>
        <dbReference type="Proteomes" id="UP001175227"/>
    </source>
</evidence>
<keyword evidence="2" id="KW-0418">Kinase</keyword>
<comment type="caution">
    <text evidence="2">The sequence shown here is derived from an EMBL/GenBank/DDBJ whole genome shotgun (WGS) entry which is preliminary data.</text>
</comment>
<dbReference type="EMBL" id="JAUEPR010000026">
    <property type="protein sequence ID" value="KAK0474526.1"/>
    <property type="molecule type" value="Genomic_DNA"/>
</dbReference>
<dbReference type="GO" id="GO:0005524">
    <property type="term" value="F:ATP binding"/>
    <property type="evidence" value="ECO:0007669"/>
    <property type="project" value="InterPro"/>
</dbReference>
<dbReference type="Pfam" id="PF07714">
    <property type="entry name" value="PK_Tyr_Ser-Thr"/>
    <property type="match status" value="1"/>
</dbReference>
<dbReference type="PROSITE" id="PS50011">
    <property type="entry name" value="PROTEIN_KINASE_DOM"/>
    <property type="match status" value="1"/>
</dbReference>
<dbReference type="SMART" id="SM00220">
    <property type="entry name" value="S_TKc"/>
    <property type="match status" value="1"/>
</dbReference>